<evidence type="ECO:0000256" key="6">
    <source>
        <dbReference type="ARBA" id="ARBA00022617"/>
    </source>
</evidence>
<dbReference type="GO" id="GO:0046872">
    <property type="term" value="F:metal ion binding"/>
    <property type="evidence" value="ECO:0007669"/>
    <property type="project" value="UniProtKB-KW"/>
</dbReference>
<keyword evidence="5 15" id="KW-0575">Peroxidase</keyword>
<accession>A0A151S0R9</accession>
<name>A0A151S0R9_CAJCA</name>
<feature type="disulfide bond" evidence="13">
    <location>
        <begin position="153"/>
        <end position="178"/>
    </location>
</feature>
<evidence type="ECO:0000256" key="13">
    <source>
        <dbReference type="PIRSR" id="PIRSR600823-5"/>
    </source>
</evidence>
<evidence type="ECO:0000256" key="4">
    <source>
        <dbReference type="ARBA" id="ARBA00012313"/>
    </source>
</evidence>
<evidence type="ECO:0000256" key="2">
    <source>
        <dbReference type="ARBA" id="ARBA00002322"/>
    </source>
</evidence>
<feature type="binding site" evidence="11">
    <location>
        <position position="116"/>
    </location>
    <ligand>
        <name>substrate</name>
    </ligand>
</feature>
<keyword evidence="7 12" id="KW-0479">Metal-binding</keyword>
<organism evidence="15 16">
    <name type="scientific">Cajanus cajan</name>
    <name type="common">Pigeon pea</name>
    <name type="synonym">Cajanus indicus</name>
    <dbReference type="NCBI Taxonomy" id="3821"/>
    <lineage>
        <taxon>Eukaryota</taxon>
        <taxon>Viridiplantae</taxon>
        <taxon>Streptophyta</taxon>
        <taxon>Embryophyta</taxon>
        <taxon>Tracheophyta</taxon>
        <taxon>Spermatophyta</taxon>
        <taxon>Magnoliopsida</taxon>
        <taxon>eudicotyledons</taxon>
        <taxon>Gunneridae</taxon>
        <taxon>Pentapetalae</taxon>
        <taxon>rosids</taxon>
        <taxon>fabids</taxon>
        <taxon>Fabales</taxon>
        <taxon>Fabaceae</taxon>
        <taxon>Papilionoideae</taxon>
        <taxon>50 kb inversion clade</taxon>
        <taxon>NPAAA clade</taxon>
        <taxon>indigoferoid/millettioid clade</taxon>
        <taxon>Phaseoleae</taxon>
        <taxon>Cajanus</taxon>
    </lineage>
</organism>
<evidence type="ECO:0000256" key="3">
    <source>
        <dbReference type="ARBA" id="ARBA00006873"/>
    </source>
</evidence>
<feature type="domain" description="Plant heme peroxidase family profile" evidence="14">
    <location>
        <begin position="23"/>
        <end position="271"/>
    </location>
</feature>
<dbReference type="FunFam" id="1.10.420.10:FF:000001">
    <property type="entry name" value="Peroxidase"/>
    <property type="match status" value="1"/>
</dbReference>
<protein>
    <recommendedName>
        <fullName evidence="4">peroxidase</fullName>
        <ecNumber evidence="4">1.11.1.7</ecNumber>
    </recommendedName>
</protein>
<keyword evidence="9 12" id="KW-0408">Iron</keyword>
<gene>
    <name evidence="15" type="ORF">KK1_029935</name>
</gene>
<dbReference type="InterPro" id="IPR002016">
    <property type="entry name" value="Haem_peroxidase"/>
</dbReference>
<dbReference type="InterPro" id="IPR033905">
    <property type="entry name" value="Secretory_peroxidase"/>
</dbReference>
<dbReference type="EC" id="1.11.1.7" evidence="4"/>
<reference evidence="15" key="1">
    <citation type="journal article" date="2012" name="Nat. Biotechnol.">
        <title>Draft genome sequence of pigeonpea (Cajanus cajan), an orphan legume crop of resource-poor farmers.</title>
        <authorList>
            <person name="Varshney R.K."/>
            <person name="Chen W."/>
            <person name="Li Y."/>
            <person name="Bharti A.K."/>
            <person name="Saxena R.K."/>
            <person name="Schlueter J.A."/>
            <person name="Donoghue M.T."/>
            <person name="Azam S."/>
            <person name="Fan G."/>
            <person name="Whaley A.M."/>
            <person name="Farmer A.D."/>
            <person name="Sheridan J."/>
            <person name="Iwata A."/>
            <person name="Tuteja R."/>
            <person name="Penmetsa R.V."/>
            <person name="Wu W."/>
            <person name="Upadhyaya H.D."/>
            <person name="Yang S.P."/>
            <person name="Shah T."/>
            <person name="Saxena K.B."/>
            <person name="Michael T."/>
            <person name="McCombie W.R."/>
            <person name="Yang B."/>
            <person name="Zhang G."/>
            <person name="Yang H."/>
            <person name="Wang J."/>
            <person name="Spillane C."/>
            <person name="Cook D.R."/>
            <person name="May G.D."/>
            <person name="Xu X."/>
            <person name="Jackson S.A."/>
        </authorList>
    </citation>
    <scope>NUCLEOTIDE SEQUENCE [LARGE SCALE GENOMIC DNA]</scope>
</reference>
<dbReference type="GO" id="GO:0140825">
    <property type="term" value="F:lactoperoxidase activity"/>
    <property type="evidence" value="ECO:0007669"/>
    <property type="project" value="UniProtKB-EC"/>
</dbReference>
<dbReference type="PANTHER" id="PTHR31388:SF126">
    <property type="entry name" value="PEROXIDASE"/>
    <property type="match status" value="1"/>
</dbReference>
<dbReference type="CDD" id="cd00693">
    <property type="entry name" value="secretory_peroxidase"/>
    <property type="match status" value="1"/>
</dbReference>
<dbReference type="PROSITE" id="PS50873">
    <property type="entry name" value="PEROXIDASE_4"/>
    <property type="match status" value="1"/>
</dbReference>
<comment type="catalytic activity">
    <reaction evidence="1">
        <text>2 a phenolic donor + H2O2 = 2 a phenolic radical donor + 2 H2O</text>
        <dbReference type="Rhea" id="RHEA:56136"/>
        <dbReference type="ChEBI" id="CHEBI:15377"/>
        <dbReference type="ChEBI" id="CHEBI:16240"/>
        <dbReference type="ChEBI" id="CHEBI:139520"/>
        <dbReference type="ChEBI" id="CHEBI:139521"/>
        <dbReference type="EC" id="1.11.1.7"/>
    </reaction>
</comment>
<dbReference type="PRINTS" id="PR00458">
    <property type="entry name" value="PEROXIDASE"/>
</dbReference>
<evidence type="ECO:0000313" key="16">
    <source>
        <dbReference type="Proteomes" id="UP000075243"/>
    </source>
</evidence>
<dbReference type="PANTHER" id="PTHR31388">
    <property type="entry name" value="PEROXIDASE 72-RELATED"/>
    <property type="match status" value="1"/>
</dbReference>
<sequence>MKSEKSRDSSFEQKASHPSIIRQGCDGSVLLDSTSSIDSEKNAKPNFQSARGFDVVDEIKEAVDKACGKPLVSCADILAVAARDSVVALGGPTWEVLLGRRDSTTASRKAADANIPAPTFNLSQLIRNFKKHGLDEKDLVVLSGGHAIGYARCVFYRDHIHNDSNIDHKFARKLKKICKRNGGDFNLAPLDPTSPANFDTNYFSNLVLKRGLLHSDQQLFNGGSTDALVEFYSFDTEAFYKDFANSMIKMGNIKPLSGDQGEIRVNCRKVN</sequence>
<dbReference type="Gene3D" id="1.10.520.10">
    <property type="match status" value="1"/>
</dbReference>
<feature type="binding site" evidence="12">
    <location>
        <position position="40"/>
    </location>
    <ligand>
        <name>Ca(2+)</name>
        <dbReference type="ChEBI" id="CHEBI:29108"/>
        <label>1</label>
    </ligand>
</feature>
<dbReference type="GO" id="GO:0006979">
    <property type="term" value="P:response to oxidative stress"/>
    <property type="evidence" value="ECO:0007669"/>
    <property type="project" value="InterPro"/>
</dbReference>
<evidence type="ECO:0000256" key="10">
    <source>
        <dbReference type="ARBA" id="ARBA00023157"/>
    </source>
</evidence>
<dbReference type="InterPro" id="IPR010255">
    <property type="entry name" value="Haem_peroxidase_sf"/>
</dbReference>
<dbReference type="OMA" id="CVIFRNM"/>
<comment type="cofactor">
    <cofactor evidence="12">
        <name>Ca(2+)</name>
        <dbReference type="ChEBI" id="CHEBI:29108"/>
    </cofactor>
    <text evidence="12">Binds 2 calcium ions per subunit.</text>
</comment>
<feature type="binding site" evidence="12">
    <location>
        <position position="28"/>
    </location>
    <ligand>
        <name>Ca(2+)</name>
        <dbReference type="ChEBI" id="CHEBI:29108"/>
        <label>1</label>
    </ligand>
</feature>
<dbReference type="Proteomes" id="UP000075243">
    <property type="component" value="Unassembled WGS sequence"/>
</dbReference>
<dbReference type="Gene3D" id="1.10.420.10">
    <property type="entry name" value="Peroxidase, domain 2"/>
    <property type="match status" value="1"/>
</dbReference>
<feature type="binding site" evidence="12">
    <location>
        <position position="26"/>
    </location>
    <ligand>
        <name>Ca(2+)</name>
        <dbReference type="ChEBI" id="CHEBI:29108"/>
        <label>1</label>
    </ligand>
</feature>
<feature type="binding site" description="axial binding residue" evidence="12">
    <location>
        <position position="146"/>
    </location>
    <ligand>
        <name>heme b</name>
        <dbReference type="ChEBI" id="CHEBI:60344"/>
    </ligand>
    <ligandPart>
        <name>Fe</name>
        <dbReference type="ChEBI" id="CHEBI:18248"/>
    </ligandPart>
</feature>
<dbReference type="EMBL" id="KQ483501">
    <property type="protein sequence ID" value="KYP48400.1"/>
    <property type="molecule type" value="Genomic_DNA"/>
</dbReference>
<dbReference type="Pfam" id="PF00141">
    <property type="entry name" value="peroxidase"/>
    <property type="match status" value="1"/>
</dbReference>
<dbReference type="PRINTS" id="PR00461">
    <property type="entry name" value="PLPEROXIDASE"/>
</dbReference>
<feature type="binding site" evidence="12">
    <location>
        <position position="199"/>
    </location>
    <ligand>
        <name>Ca(2+)</name>
        <dbReference type="ChEBI" id="CHEBI:29108"/>
        <label>2</label>
    </ligand>
</feature>
<keyword evidence="16" id="KW-1185">Reference proteome</keyword>
<dbReference type="InterPro" id="IPR019793">
    <property type="entry name" value="Peroxidases_heam-ligand_BS"/>
</dbReference>
<comment type="function">
    <text evidence="2">Removal of H(2)O(2), oxidation of toxic reductants, biosynthesis and degradation of lignin, suberization, auxin catabolism, response to environmental stresses such as wounding, pathogen attack and oxidative stress. These functions might be dependent on each isozyme/isoform in each plant tissue.</text>
</comment>
<dbReference type="SUPFAM" id="SSF48113">
    <property type="entry name" value="Heme-dependent peroxidases"/>
    <property type="match status" value="1"/>
</dbReference>
<evidence type="ECO:0000259" key="14">
    <source>
        <dbReference type="PROSITE" id="PS50873"/>
    </source>
</evidence>
<dbReference type="Gramene" id="C.cajan_30948.t">
    <property type="protein sequence ID" value="C.cajan_30948.t"/>
    <property type="gene ID" value="C.cajan_30948"/>
</dbReference>
<evidence type="ECO:0000256" key="5">
    <source>
        <dbReference type="ARBA" id="ARBA00022559"/>
    </source>
</evidence>
<evidence type="ECO:0000256" key="1">
    <source>
        <dbReference type="ARBA" id="ARBA00000189"/>
    </source>
</evidence>
<evidence type="ECO:0000313" key="15">
    <source>
        <dbReference type="EMBL" id="KYP48400.1"/>
    </source>
</evidence>
<feature type="binding site" evidence="12">
    <location>
        <position position="24"/>
    </location>
    <ligand>
        <name>Ca(2+)</name>
        <dbReference type="ChEBI" id="CHEBI:29108"/>
        <label>1</label>
    </ligand>
</feature>
<dbReference type="PROSITE" id="PS00435">
    <property type="entry name" value="PEROXIDASE_1"/>
    <property type="match status" value="1"/>
</dbReference>
<evidence type="ECO:0000256" key="12">
    <source>
        <dbReference type="PIRSR" id="PIRSR600823-3"/>
    </source>
</evidence>
<feature type="binding site" evidence="12">
    <location>
        <position position="191"/>
    </location>
    <ligand>
        <name>Ca(2+)</name>
        <dbReference type="ChEBI" id="CHEBI:29108"/>
        <label>2</label>
    </ligand>
</feature>
<comment type="cofactor">
    <cofactor evidence="12">
        <name>heme b</name>
        <dbReference type="ChEBI" id="CHEBI:60344"/>
    </cofactor>
    <text evidence="12">Binds 1 heme b (iron(II)-protoporphyrin IX) group per subunit.</text>
</comment>
<keyword evidence="12" id="KW-0106">Calcium</keyword>
<evidence type="ECO:0000256" key="11">
    <source>
        <dbReference type="PIRSR" id="PIRSR600823-2"/>
    </source>
</evidence>
<dbReference type="InterPro" id="IPR000823">
    <property type="entry name" value="Peroxidase_pln"/>
</dbReference>
<keyword evidence="10 13" id="KW-1015">Disulfide bond</keyword>
<keyword evidence="8" id="KW-0560">Oxidoreductase</keyword>
<dbReference type="STRING" id="3821.A0A151S0R9"/>
<dbReference type="GO" id="GO:0042744">
    <property type="term" value="P:hydrogen peroxide catabolic process"/>
    <property type="evidence" value="ECO:0007669"/>
    <property type="project" value="InterPro"/>
</dbReference>
<proteinExistence type="inferred from homology"/>
<dbReference type="AlphaFoldDB" id="A0A151S0R9"/>
<dbReference type="GO" id="GO:0020037">
    <property type="term" value="F:heme binding"/>
    <property type="evidence" value="ECO:0007669"/>
    <property type="project" value="InterPro"/>
</dbReference>
<evidence type="ECO:0000256" key="7">
    <source>
        <dbReference type="ARBA" id="ARBA00022723"/>
    </source>
</evidence>
<evidence type="ECO:0000256" key="8">
    <source>
        <dbReference type="ARBA" id="ARBA00023002"/>
    </source>
</evidence>
<comment type="similarity">
    <text evidence="3">Belongs to the peroxidase family. Ascorbate peroxidase subfamily.</text>
</comment>
<evidence type="ECO:0000256" key="9">
    <source>
        <dbReference type="ARBA" id="ARBA00023004"/>
    </source>
</evidence>
<keyword evidence="6" id="KW-0349">Heme</keyword>
<feature type="disulfide bond" evidence="13">
    <location>
        <begin position="74"/>
        <end position="267"/>
    </location>
</feature>